<dbReference type="Pfam" id="PF00043">
    <property type="entry name" value="GST_C"/>
    <property type="match status" value="1"/>
</dbReference>
<dbReference type="PANTHER" id="PTHR44051:SF8">
    <property type="entry name" value="GLUTATHIONE S-TRANSFERASE GSTA"/>
    <property type="match status" value="1"/>
</dbReference>
<proteinExistence type="inferred from homology"/>
<evidence type="ECO:0000259" key="3">
    <source>
        <dbReference type="PROSITE" id="PS50405"/>
    </source>
</evidence>
<dbReference type="InterPro" id="IPR010987">
    <property type="entry name" value="Glutathione-S-Trfase_C-like"/>
</dbReference>
<dbReference type="Gene3D" id="1.20.1050.10">
    <property type="match status" value="1"/>
</dbReference>
<evidence type="ECO:0000256" key="1">
    <source>
        <dbReference type="RuleBase" id="RU003494"/>
    </source>
</evidence>
<dbReference type="PROSITE" id="PS50405">
    <property type="entry name" value="GST_CTER"/>
    <property type="match status" value="1"/>
</dbReference>
<dbReference type="FunFam" id="3.40.30.10:FF:000331">
    <property type="entry name" value="Glutathione S-transferase"/>
    <property type="match status" value="1"/>
</dbReference>
<evidence type="ECO:0000313" key="5">
    <source>
        <dbReference type="Proteomes" id="UP000608594"/>
    </source>
</evidence>
<protein>
    <submittedName>
        <fullName evidence="4">Glutathione S-transferase family protein</fullName>
    </submittedName>
</protein>
<dbReference type="SFLD" id="SFLDG00358">
    <property type="entry name" value="Main_(cytGST)"/>
    <property type="match status" value="1"/>
</dbReference>
<accession>A0A926GMF5</accession>
<name>A0A926GMF5_9RHOB</name>
<organism evidence="4 5">
    <name type="scientific">Paracoccus amoyensis</name>
    <dbReference type="NCBI Taxonomy" id="2760093"/>
    <lineage>
        <taxon>Bacteria</taxon>
        <taxon>Pseudomonadati</taxon>
        <taxon>Pseudomonadota</taxon>
        <taxon>Alphaproteobacteria</taxon>
        <taxon>Rhodobacterales</taxon>
        <taxon>Paracoccaceae</taxon>
        <taxon>Paracoccus</taxon>
    </lineage>
</organism>
<dbReference type="InterPro" id="IPR004046">
    <property type="entry name" value="GST_C"/>
</dbReference>
<evidence type="ECO:0000259" key="2">
    <source>
        <dbReference type="PROSITE" id="PS50404"/>
    </source>
</evidence>
<dbReference type="InterPro" id="IPR040079">
    <property type="entry name" value="Glutathione_S-Trfase"/>
</dbReference>
<evidence type="ECO:0000313" key="4">
    <source>
        <dbReference type="EMBL" id="MBC9246590.1"/>
    </source>
</evidence>
<dbReference type="SUPFAM" id="SSF47616">
    <property type="entry name" value="GST C-terminal domain-like"/>
    <property type="match status" value="1"/>
</dbReference>
<dbReference type="CDD" id="cd03207">
    <property type="entry name" value="GST_C_8"/>
    <property type="match status" value="1"/>
</dbReference>
<dbReference type="Proteomes" id="UP000608594">
    <property type="component" value="Unassembled WGS sequence"/>
</dbReference>
<dbReference type="CDD" id="cd03046">
    <property type="entry name" value="GST_N_GTT1_like"/>
    <property type="match status" value="1"/>
</dbReference>
<comment type="similarity">
    <text evidence="1">Belongs to the GST superfamily.</text>
</comment>
<dbReference type="InterPro" id="IPR036249">
    <property type="entry name" value="Thioredoxin-like_sf"/>
</dbReference>
<reference evidence="4" key="1">
    <citation type="submission" date="2020-08" db="EMBL/GenBank/DDBJ databases">
        <title>Paracoccus amoyensis sp. nov., isolated from the surface seawater at coast of Xiamen, Fujian.</title>
        <authorList>
            <person name="Lyu L."/>
        </authorList>
    </citation>
    <scope>NUCLEOTIDE SEQUENCE</scope>
    <source>
        <strain evidence="4">11-3</strain>
    </source>
</reference>
<gene>
    <name evidence="4" type="ORF">H4P12_07665</name>
</gene>
<feature type="domain" description="GST N-terminal" evidence="2">
    <location>
        <begin position="26"/>
        <end position="89"/>
    </location>
</feature>
<dbReference type="PANTHER" id="PTHR44051">
    <property type="entry name" value="GLUTATHIONE S-TRANSFERASE-RELATED"/>
    <property type="match status" value="1"/>
</dbReference>
<dbReference type="EMBL" id="JACOQL010000002">
    <property type="protein sequence ID" value="MBC9246590.1"/>
    <property type="molecule type" value="Genomic_DNA"/>
</dbReference>
<sequence>MTARKLTIYTYDWLPEFPRGFVRDLRARWAAEETGRSYDIATVPVNPKSDAHRAMQPFAQVPMIEDGDVTLFETGAIALHLAEGTPLLPPEKRTEITQWVIAALNSVEPSVSNWMNTQMSKDLPQIFGPPASAELEAHMLKFMNSRLAALEMLMADREWIAGDFSAADIIMVDVLRVLQDSGALNNFPALTDYVERATARPAFAKAMQDHMAHWTAADAAKAN</sequence>
<dbReference type="Pfam" id="PF02798">
    <property type="entry name" value="GST_N"/>
    <property type="match status" value="1"/>
</dbReference>
<keyword evidence="5" id="KW-1185">Reference proteome</keyword>
<dbReference type="AlphaFoldDB" id="A0A926GMF5"/>
<dbReference type="InterPro" id="IPR004045">
    <property type="entry name" value="Glutathione_S-Trfase_N"/>
</dbReference>
<feature type="domain" description="GST C-terminal" evidence="3">
    <location>
        <begin position="89"/>
        <end position="223"/>
    </location>
</feature>
<dbReference type="RefSeq" id="WP_187793063.1">
    <property type="nucleotide sequence ID" value="NZ_JACOQL010000002.1"/>
</dbReference>
<dbReference type="SFLD" id="SFLDS00019">
    <property type="entry name" value="Glutathione_Transferase_(cytos"/>
    <property type="match status" value="1"/>
</dbReference>
<comment type="caution">
    <text evidence="4">The sequence shown here is derived from an EMBL/GenBank/DDBJ whole genome shotgun (WGS) entry which is preliminary data.</text>
</comment>
<dbReference type="SUPFAM" id="SSF52833">
    <property type="entry name" value="Thioredoxin-like"/>
    <property type="match status" value="1"/>
</dbReference>
<dbReference type="Gene3D" id="3.40.30.10">
    <property type="entry name" value="Glutaredoxin"/>
    <property type="match status" value="1"/>
</dbReference>
<dbReference type="InterPro" id="IPR036282">
    <property type="entry name" value="Glutathione-S-Trfase_C_sf"/>
</dbReference>
<dbReference type="PROSITE" id="PS50404">
    <property type="entry name" value="GST_NTER"/>
    <property type="match status" value="1"/>
</dbReference>